<feature type="domain" description="YoaR-like putative peptidoglycan binding" evidence="3">
    <location>
        <begin position="234"/>
        <end position="322"/>
    </location>
</feature>
<protein>
    <submittedName>
        <fullName evidence="4">Vancomycin resistance protein YoaR</fullName>
    </submittedName>
</protein>
<dbReference type="InterPro" id="IPR022029">
    <property type="entry name" value="YoaR-like_PG-bd"/>
</dbReference>
<evidence type="ECO:0000256" key="2">
    <source>
        <dbReference type="SAM" id="Phobius"/>
    </source>
</evidence>
<dbReference type="Proteomes" id="UP000280726">
    <property type="component" value="Unassembled WGS sequence"/>
</dbReference>
<dbReference type="InterPro" id="IPR007391">
    <property type="entry name" value="Vancomycin_resist_VanW"/>
</dbReference>
<comment type="caution">
    <text evidence="4">The sequence shown here is derived from an EMBL/GenBank/DDBJ whole genome shotgun (WGS) entry which is preliminary data.</text>
</comment>
<dbReference type="PANTHER" id="PTHR35788">
    <property type="entry name" value="EXPORTED PROTEIN-RELATED"/>
    <property type="match status" value="1"/>
</dbReference>
<gene>
    <name evidence="4" type="ORF">EDD32_0381</name>
</gene>
<keyword evidence="5" id="KW-1185">Reference proteome</keyword>
<feature type="region of interest" description="Disordered" evidence="1">
    <location>
        <begin position="114"/>
        <end position="146"/>
    </location>
</feature>
<evidence type="ECO:0000313" key="5">
    <source>
        <dbReference type="Proteomes" id="UP000280726"/>
    </source>
</evidence>
<feature type="transmembrane region" description="Helical" evidence="2">
    <location>
        <begin position="158"/>
        <end position="179"/>
    </location>
</feature>
<dbReference type="OrthoDB" id="9813301at2"/>
<name>A0A3N4Z088_9MICO</name>
<keyword evidence="2" id="KW-0812">Transmembrane</keyword>
<sequence>MAHDDRREGGTAQTSADRESDAAEHGPTGLGDLDAVLARRSVLADGHAPDADTELLTPEDRVEDVEPADADDPAPAVGDVEDVEPAKADDADTETIDAAAAPAGPGVTAPFFAPRGADAPPVHPRDGADDHHQVEETRMPPSPLDRFDAEEPRKGRGWLVAGVVVLVLALAYGAAAWFLGDRVPNGTVVAGVPVGGMTQAAATDRLESELGPWTTGAIPVSVGEGLSSIDPAGVSLTLDVDSTLDPVTGFSLDPRVLWGRLFGMGAVVPATTVDEPALDAALQSVATELEVAPVEGFIAYDGASPEVTEPVAGTAVDVEAARAVVTEGWLTAERPIELPTREVKPAVDAAAVEEARTELAEPLVSGPVVVTVGDELAELTPEQLAAAASFTASGDRLELQLDGPTLADTVTEVNPDIVAGGEDAQIVLRDGRPTIIPSTSGRGFDAEALAAAVLEAGTSTERTAEVDLVEAEPDFTTADAEALGIKELVVEFSTPMPPDPVRTSNLVAGSRKVTGVIIEPGEEFSLLEQIAPITEANGYVSSGVVEDGFATTALGGGLSQLSTNMFNIGFLAGMDDVRHTPHTRWFDRYPAGREATVWESSTDMVWRNSTDRGVMVEAWVADGRLHSRLWGTKYWDVETSTSEKYDIVKPTTVYNPAEDCKPETGGQVGFTVSVDRQRYRDGALFDDESWTWTYRPWNHVVCGDPPAEDPEEPSSSPTPEG</sequence>
<dbReference type="InterPro" id="IPR052913">
    <property type="entry name" value="Glycopeptide_resist_protein"/>
</dbReference>
<evidence type="ECO:0000259" key="3">
    <source>
        <dbReference type="Pfam" id="PF12229"/>
    </source>
</evidence>
<dbReference type="RefSeq" id="WP_123914135.1">
    <property type="nucleotide sequence ID" value="NZ_RKRA01000001.1"/>
</dbReference>
<organism evidence="4 5">
    <name type="scientific">Georgenia muralis</name>
    <dbReference type="NCBI Taxonomy" id="154117"/>
    <lineage>
        <taxon>Bacteria</taxon>
        <taxon>Bacillati</taxon>
        <taxon>Actinomycetota</taxon>
        <taxon>Actinomycetes</taxon>
        <taxon>Micrococcales</taxon>
        <taxon>Bogoriellaceae</taxon>
        <taxon>Georgenia</taxon>
    </lineage>
</organism>
<evidence type="ECO:0000256" key="1">
    <source>
        <dbReference type="SAM" id="MobiDB-lite"/>
    </source>
</evidence>
<proteinExistence type="predicted"/>
<dbReference type="AlphaFoldDB" id="A0A3N4Z088"/>
<feature type="region of interest" description="Disordered" evidence="1">
    <location>
        <begin position="1"/>
        <end position="88"/>
    </location>
</feature>
<dbReference type="EMBL" id="RKRA01000001">
    <property type="protein sequence ID" value="RPF25967.1"/>
    <property type="molecule type" value="Genomic_DNA"/>
</dbReference>
<dbReference type="PANTHER" id="PTHR35788:SF1">
    <property type="entry name" value="EXPORTED PROTEIN"/>
    <property type="match status" value="1"/>
</dbReference>
<feature type="compositionally biased region" description="Basic and acidic residues" evidence="1">
    <location>
        <begin position="123"/>
        <end position="138"/>
    </location>
</feature>
<reference evidence="4 5" key="1">
    <citation type="submission" date="2018-11" db="EMBL/GenBank/DDBJ databases">
        <title>Sequencing the genomes of 1000 actinobacteria strains.</title>
        <authorList>
            <person name="Klenk H.-P."/>
        </authorList>
    </citation>
    <scope>NUCLEOTIDE SEQUENCE [LARGE SCALE GENOMIC DNA]</scope>
    <source>
        <strain evidence="4 5">DSM 14418</strain>
    </source>
</reference>
<evidence type="ECO:0000313" key="4">
    <source>
        <dbReference type="EMBL" id="RPF25967.1"/>
    </source>
</evidence>
<dbReference type="Pfam" id="PF12229">
    <property type="entry name" value="PG_binding_4"/>
    <property type="match status" value="1"/>
</dbReference>
<keyword evidence="2" id="KW-0472">Membrane</keyword>
<dbReference type="Pfam" id="PF04294">
    <property type="entry name" value="VanW"/>
    <property type="match status" value="1"/>
</dbReference>
<accession>A0A3N4Z088</accession>
<feature type="compositionally biased region" description="Acidic residues" evidence="1">
    <location>
        <begin position="61"/>
        <end position="72"/>
    </location>
</feature>
<keyword evidence="2" id="KW-1133">Transmembrane helix</keyword>